<reference evidence="2" key="1">
    <citation type="journal article" date="2015" name="Proc. Natl. Acad. Sci. U.S.A.">
        <title>Networks of energetic and metabolic interactions define dynamics in microbial communities.</title>
        <authorList>
            <person name="Embree M."/>
            <person name="Liu J.K."/>
            <person name="Al-Bassam M.M."/>
            <person name="Zengler K."/>
        </authorList>
    </citation>
    <scope>NUCLEOTIDE SEQUENCE</scope>
</reference>
<accession>A0A0W8E284</accession>
<dbReference type="EMBL" id="LNQE01001910">
    <property type="protein sequence ID" value="KUG02740.1"/>
    <property type="molecule type" value="Genomic_DNA"/>
</dbReference>
<name>A0A0W8E284_9ZZZZ</name>
<dbReference type="InterPro" id="IPR026888">
    <property type="entry name" value="AcetylCoA_hyd_C"/>
</dbReference>
<dbReference type="AlphaFoldDB" id="A0A0W8E284"/>
<dbReference type="InterPro" id="IPR038460">
    <property type="entry name" value="AcetylCoA_hyd_C_sf"/>
</dbReference>
<organism evidence="2">
    <name type="scientific">hydrocarbon metagenome</name>
    <dbReference type="NCBI Taxonomy" id="938273"/>
    <lineage>
        <taxon>unclassified sequences</taxon>
        <taxon>metagenomes</taxon>
        <taxon>ecological metagenomes</taxon>
    </lineage>
</organism>
<protein>
    <recommendedName>
        <fullName evidence="1">Acetyl-CoA hydrolase/transferase C-terminal domain-containing protein</fullName>
    </recommendedName>
</protein>
<dbReference type="Pfam" id="PF13336">
    <property type="entry name" value="AcetylCoA_hyd_C"/>
    <property type="match status" value="1"/>
</dbReference>
<comment type="caution">
    <text evidence="2">The sequence shown here is derived from an EMBL/GenBank/DDBJ whole genome shotgun (WGS) entry which is preliminary data.</text>
</comment>
<sequence>MAESVWDRSKIGGIEYTNDPAFIARHPNMIAINNVVMVNFSGQIAH</sequence>
<feature type="domain" description="Acetyl-CoA hydrolase/transferase C-terminal" evidence="1">
    <location>
        <begin position="12"/>
        <end position="45"/>
    </location>
</feature>
<dbReference type="Gene3D" id="3.40.1080.20">
    <property type="entry name" value="Acetyl-CoA hydrolase/transferase C-terminal domain"/>
    <property type="match status" value="1"/>
</dbReference>
<proteinExistence type="predicted"/>
<evidence type="ECO:0000259" key="1">
    <source>
        <dbReference type="Pfam" id="PF13336"/>
    </source>
</evidence>
<gene>
    <name evidence="2" type="ORF">ASZ90_019876</name>
</gene>
<evidence type="ECO:0000313" key="2">
    <source>
        <dbReference type="EMBL" id="KUG02740.1"/>
    </source>
</evidence>